<dbReference type="Proteomes" id="UP000654075">
    <property type="component" value="Unassembled WGS sequence"/>
</dbReference>
<reference evidence="1" key="1">
    <citation type="submission" date="2021-02" db="EMBL/GenBank/DDBJ databases">
        <authorList>
            <person name="Dougan E. K."/>
            <person name="Rhodes N."/>
            <person name="Thang M."/>
            <person name="Chan C."/>
        </authorList>
    </citation>
    <scope>NUCLEOTIDE SEQUENCE</scope>
</reference>
<evidence type="ECO:0000313" key="2">
    <source>
        <dbReference type="Proteomes" id="UP000654075"/>
    </source>
</evidence>
<dbReference type="OrthoDB" id="415918at2759"/>
<keyword evidence="2" id="KW-1185">Reference proteome</keyword>
<dbReference type="EMBL" id="CAJNNV010025200">
    <property type="protein sequence ID" value="CAE8613091.1"/>
    <property type="molecule type" value="Genomic_DNA"/>
</dbReference>
<proteinExistence type="predicted"/>
<sequence length="185" mass="19850">MLGRRLAFDYREYLALAAQQGSRVIQVHSVDSKRCLASAAGALLALLGTPETMEVFPQGAAAPIHTLESLGDSRELPLFGQRLDVLARGLDAGADLVARWCTHGSLPCQARHGDLQDLCTTPKEASDIVERGQRQFCEALLPSDLSWLGELLSAQKSGIFQVWSVAGPELTSVLVGLLGPKIVCE</sequence>
<protein>
    <submittedName>
        <fullName evidence="1">Uncharacterized protein</fullName>
    </submittedName>
</protein>
<dbReference type="AlphaFoldDB" id="A0A813FRU2"/>
<organism evidence="1 2">
    <name type="scientific">Polarella glacialis</name>
    <name type="common">Dinoflagellate</name>
    <dbReference type="NCBI Taxonomy" id="89957"/>
    <lineage>
        <taxon>Eukaryota</taxon>
        <taxon>Sar</taxon>
        <taxon>Alveolata</taxon>
        <taxon>Dinophyceae</taxon>
        <taxon>Suessiales</taxon>
        <taxon>Suessiaceae</taxon>
        <taxon>Polarella</taxon>
    </lineage>
</organism>
<comment type="caution">
    <text evidence="1">The sequence shown here is derived from an EMBL/GenBank/DDBJ whole genome shotgun (WGS) entry which is preliminary data.</text>
</comment>
<accession>A0A813FRU2</accession>
<gene>
    <name evidence="1" type="ORF">PGLA1383_LOCUS30874</name>
</gene>
<evidence type="ECO:0000313" key="1">
    <source>
        <dbReference type="EMBL" id="CAE8613091.1"/>
    </source>
</evidence>
<name>A0A813FRU2_POLGL</name>
<feature type="non-terminal residue" evidence="1">
    <location>
        <position position="1"/>
    </location>
</feature>